<comment type="caution">
    <text evidence="1">The sequence shown here is derived from an EMBL/GenBank/DDBJ whole genome shotgun (WGS) entry which is preliminary data.</text>
</comment>
<gene>
    <name evidence="1" type="ORF">AVEN_16359_1</name>
</gene>
<dbReference type="Proteomes" id="UP000499080">
    <property type="component" value="Unassembled WGS sequence"/>
</dbReference>
<keyword evidence="2" id="KW-1185">Reference proteome</keyword>
<protein>
    <submittedName>
        <fullName evidence="1">Uncharacterized protein</fullName>
    </submittedName>
</protein>
<sequence>MERRELAETEEESIADCQLQWYNMKIESGRNNRKNKEIADCRYGNVAEKSETEEQRKENVLGNVITTRRTQYMQSRRAYENLG</sequence>
<dbReference type="EMBL" id="BGPR01032469">
    <property type="protein sequence ID" value="GBO06021.1"/>
    <property type="molecule type" value="Genomic_DNA"/>
</dbReference>
<organism evidence="1 2">
    <name type="scientific">Araneus ventricosus</name>
    <name type="common">Orbweaver spider</name>
    <name type="synonym">Epeira ventricosa</name>
    <dbReference type="NCBI Taxonomy" id="182803"/>
    <lineage>
        <taxon>Eukaryota</taxon>
        <taxon>Metazoa</taxon>
        <taxon>Ecdysozoa</taxon>
        <taxon>Arthropoda</taxon>
        <taxon>Chelicerata</taxon>
        <taxon>Arachnida</taxon>
        <taxon>Araneae</taxon>
        <taxon>Araneomorphae</taxon>
        <taxon>Entelegynae</taxon>
        <taxon>Araneoidea</taxon>
        <taxon>Araneidae</taxon>
        <taxon>Araneus</taxon>
    </lineage>
</organism>
<evidence type="ECO:0000313" key="1">
    <source>
        <dbReference type="EMBL" id="GBO06021.1"/>
    </source>
</evidence>
<dbReference type="AlphaFoldDB" id="A0A4Y2U1T3"/>
<reference evidence="1 2" key="1">
    <citation type="journal article" date="2019" name="Sci. Rep.">
        <title>Orb-weaving spider Araneus ventricosus genome elucidates the spidroin gene catalogue.</title>
        <authorList>
            <person name="Kono N."/>
            <person name="Nakamura H."/>
            <person name="Ohtoshi R."/>
            <person name="Moran D.A.P."/>
            <person name="Shinohara A."/>
            <person name="Yoshida Y."/>
            <person name="Fujiwara M."/>
            <person name="Mori M."/>
            <person name="Tomita M."/>
            <person name="Arakawa K."/>
        </authorList>
    </citation>
    <scope>NUCLEOTIDE SEQUENCE [LARGE SCALE GENOMIC DNA]</scope>
</reference>
<proteinExistence type="predicted"/>
<accession>A0A4Y2U1T3</accession>
<evidence type="ECO:0000313" key="2">
    <source>
        <dbReference type="Proteomes" id="UP000499080"/>
    </source>
</evidence>
<name>A0A4Y2U1T3_ARAVE</name>